<reference evidence="2" key="1">
    <citation type="journal article" date="2019" name="Int. J. Syst. Evol. Microbiol.">
        <title>The Global Catalogue of Microorganisms (GCM) 10K type strain sequencing project: providing services to taxonomists for standard genome sequencing and annotation.</title>
        <authorList>
            <consortium name="The Broad Institute Genomics Platform"/>
            <consortium name="The Broad Institute Genome Sequencing Center for Infectious Disease"/>
            <person name="Wu L."/>
            <person name="Ma J."/>
        </authorList>
    </citation>
    <scope>NUCLEOTIDE SEQUENCE [LARGE SCALE GENOMIC DNA]</scope>
    <source>
        <strain evidence="2">KCTC 23707</strain>
    </source>
</reference>
<dbReference type="EMBL" id="JBHUER010000002">
    <property type="protein sequence ID" value="MFD1702159.1"/>
    <property type="molecule type" value="Genomic_DNA"/>
</dbReference>
<name>A0ABW4K4K2_9HYPH</name>
<sequence length="181" mass="19375">MPRIALISAGLAAALALGAGVYLLRPSTPARVETAAAPAAPTASPEPAAQPAGPPKVALYCQFYVFVESRPFVAFLFDQSPEDRGLYRQVYVAKADGDRTDYNAATGGQPEWRFIADVEPPRIAGRVTVPDNSQAGVAEQDIAIELREGFDAARASQTWYEASLKSIYYQNLPGKCRQAAA</sequence>
<keyword evidence="2" id="KW-1185">Reference proteome</keyword>
<dbReference type="Proteomes" id="UP001597308">
    <property type="component" value="Unassembled WGS sequence"/>
</dbReference>
<proteinExistence type="predicted"/>
<accession>A0ABW4K4K2</accession>
<organism evidence="1 2">
    <name type="scientific">Methylopila henanensis</name>
    <dbReference type="NCBI Taxonomy" id="873516"/>
    <lineage>
        <taxon>Bacteria</taxon>
        <taxon>Pseudomonadati</taxon>
        <taxon>Pseudomonadota</taxon>
        <taxon>Alphaproteobacteria</taxon>
        <taxon>Hyphomicrobiales</taxon>
        <taxon>Methylopilaceae</taxon>
        <taxon>Methylopila</taxon>
    </lineage>
</organism>
<dbReference type="RefSeq" id="WP_378797220.1">
    <property type="nucleotide sequence ID" value="NZ_JBHUER010000002.1"/>
</dbReference>
<evidence type="ECO:0000313" key="2">
    <source>
        <dbReference type="Proteomes" id="UP001597308"/>
    </source>
</evidence>
<evidence type="ECO:0008006" key="3">
    <source>
        <dbReference type="Google" id="ProtNLM"/>
    </source>
</evidence>
<gene>
    <name evidence="1" type="ORF">ACFSCV_04000</name>
</gene>
<protein>
    <recommendedName>
        <fullName evidence="3">DUF1254 domain-containing protein</fullName>
    </recommendedName>
</protein>
<comment type="caution">
    <text evidence="1">The sequence shown here is derived from an EMBL/GenBank/DDBJ whole genome shotgun (WGS) entry which is preliminary data.</text>
</comment>
<evidence type="ECO:0000313" key="1">
    <source>
        <dbReference type="EMBL" id="MFD1702159.1"/>
    </source>
</evidence>